<keyword evidence="1" id="KW-0614">Plasmid</keyword>
<geneLocation type="plasmid" evidence="1 2">
    <name>pZMOB02</name>
</geneLocation>
<gene>
    <name evidence="1" type="ordered locus">Zmob_1787</name>
</gene>
<dbReference type="Pfam" id="PF13289">
    <property type="entry name" value="SIR2_2"/>
    <property type="match status" value="1"/>
</dbReference>
<dbReference type="AlphaFoldDB" id="A0A0H3G0N1"/>
<organism evidence="1 2">
    <name type="scientific">Zymomonas mobilis subsp. mobilis (strain ATCC 10988 / DSM 424 / LMG 404 / NCIMB 8938 / NRRL B-806 / ZM1)</name>
    <dbReference type="NCBI Taxonomy" id="555217"/>
    <lineage>
        <taxon>Bacteria</taxon>
        <taxon>Pseudomonadati</taxon>
        <taxon>Pseudomonadota</taxon>
        <taxon>Alphaproteobacteria</taxon>
        <taxon>Sphingomonadales</taxon>
        <taxon>Zymomonadaceae</taxon>
        <taxon>Zymomonas</taxon>
    </lineage>
</organism>
<dbReference type="RefSeq" id="WP_014466445.1">
    <property type="nucleotide sequence ID" value="NC_017183.1"/>
</dbReference>
<proteinExistence type="predicted"/>
<dbReference type="EMBL" id="CP002852">
    <property type="protein sequence ID" value="AEH63586.1"/>
    <property type="molecule type" value="Genomic_DNA"/>
</dbReference>
<dbReference type="Proteomes" id="UP000001494">
    <property type="component" value="Plasmid pZMOB02"/>
</dbReference>
<accession>A0A0H3G0N1</accession>
<name>A0A0H3G0N1_ZYMMA</name>
<reference evidence="1 2" key="1">
    <citation type="journal article" date="2011" name="J. Bacteriol.">
        <title>Genome sequence of the ethanol-producing Zymomonas mobilis subsp. mobilis lectotype strain ATCC 10988.</title>
        <authorList>
            <person name="Pappas K.M."/>
            <person name="Kouvelis V.N."/>
            <person name="Saunders E."/>
            <person name="Brettin T.S."/>
            <person name="Bruce D."/>
            <person name="Detter C."/>
            <person name="Balakireva M."/>
            <person name="Han C.S."/>
            <person name="Savvakis G."/>
            <person name="Kyrpides N.C."/>
            <person name="Typas M.A."/>
        </authorList>
    </citation>
    <scope>NUCLEOTIDE SEQUENCE [LARGE SCALE GENOMIC DNA]</scope>
    <source>
        <strain evidence="2">ATCC 10988 / DSM 424 / CCUG 17860 / LMG 404 / NCIMB 8938 / NRRL B-806 / ZM1</strain>
        <plasmid evidence="1">pZMOB02</plasmid>
    </source>
</reference>
<sequence length="1242" mass="143332">MRFFADGPDIPDDLLYARDEGEVLFFCGAGISMQEAGGLSFPELAKRVISSLGSSASSPARQLLEISDKIETPPGVGGIPPADRIFALLEQEFAVEDIRSDVSQAVKPNSNPGLDPHKSLFNLSKMPNGRHRLITTNFDRLFQLAAPDIPEISPPDLPDPRRDEWEGIIHLHGMVNPDYSDAASKEFILSSADFGRAYLSDGWATAFMKTLVERYKIVFVGYSADDPPIQYLLEGLKGSTKTRGLYTFQQGKEDEASALWQDKGVTAISHQDFPSLWESLKAWGERANDPHEWQKSIISDKALKKPRELDPYERGQVAHVVSSTSGAKKFAGHATPPSAEWLCVFDPFIRYSNQNYLHDLFEEILDPLAIFNNFCLDSDPRPLPEDNSQKHLIPSNVWSAFEETSNNKQNLFISLRNKGNNLPARLQSLAYWIGRVVNQNITVWWASRQNWLHSELTNNITHNIDGNMESPIRQAWHLLLSSKSDSSDENCNSKFWELYYFSKKEGWTSWLQREFENLKRPRISVGSKRKIPLDDTKNHQDLVSAKVIYPNHPTEMKIPKKFLVRYIRVIRSYLESAEDLEIDNQGYFDPRLHPIVEYDDPASIPDNEEENISSLIRHYANELKQLYEHNSEAARCEWRKWPDSEDKIFRNLYVWVTGQAGLTSQQEASDIILNLSNDVFWDIQIQHDLLVSLNTRWSEFDEETREKIENKILSGPKRYKGIDDQQYKEYRTCQILNRLEWLKKEKLTVSFDLETKRLELRKITPEWTPEYALDNTYRSSSRGGCVATDTDITELFGIPIDKILEKSDDISRKSPDFLIERRPFKGLSKEYPVKALAALIYAAKRGETRRQYWSEFLCNEARRTDKLRLKILIVERIYSLSEEVFNTSIDSIASWMEQHGRALAIDAKKSYLKLWERIVKSVLISFAESETLVVDKKQENWLFKSINSPIGKMTVLLIDEILNKTIDEEWHTRANCLISAKNDALCCVMAIFGTKLGRIYSIDKQWTDEHIISQIEQNPNSESSRAFISSACQYTSWNHDLFARLKIILTDLVSQKNHKNYGIVMRLLFRGWISLNQEGDRLVNNEELRDFLIKTDDKGRITIINSVKIWAKEKQKWTEVIEFLNKVWPRQLITRTQALSEELIEIALLADDKMPDIVQLISPRLTIIKNSLKIANCFSRLDDTIILKFPKEIFKLLQVIIPSDIQDIFYGYKIGELIDKLSNIECIKSDPKFTELRRKMRP</sequence>
<dbReference type="HOGENOM" id="CLU_267953_0_0_5"/>
<evidence type="ECO:0000313" key="2">
    <source>
        <dbReference type="Proteomes" id="UP000001494"/>
    </source>
</evidence>
<dbReference type="KEGG" id="zmm:Zmob_1787"/>
<protein>
    <submittedName>
        <fullName evidence="1">Uncharacterized protein</fullName>
    </submittedName>
</protein>
<evidence type="ECO:0000313" key="1">
    <source>
        <dbReference type="EMBL" id="AEH63586.1"/>
    </source>
</evidence>
<dbReference type="OrthoDB" id="2077946at2"/>